<comment type="caution">
    <text evidence="4">The sequence shown here is derived from an EMBL/GenBank/DDBJ whole genome shotgun (WGS) entry which is preliminary data.</text>
</comment>
<evidence type="ECO:0000256" key="2">
    <source>
        <dbReference type="ARBA" id="ARBA00022512"/>
    </source>
</evidence>
<evidence type="ECO:0000256" key="1">
    <source>
        <dbReference type="ARBA" id="ARBA00004191"/>
    </source>
</evidence>
<feature type="compositionally biased region" description="Basic residues" evidence="3">
    <location>
        <begin position="84"/>
        <end position="93"/>
    </location>
</feature>
<evidence type="ECO:0000313" key="4">
    <source>
        <dbReference type="EMBL" id="CAI0442570.1"/>
    </source>
</evidence>
<reference evidence="4" key="1">
    <citation type="submission" date="2022-08" db="EMBL/GenBank/DDBJ databases">
        <authorList>
            <person name="Gutierrez-Valencia J."/>
        </authorList>
    </citation>
    <scope>NUCLEOTIDE SEQUENCE</scope>
</reference>
<proteinExistence type="predicted"/>
<dbReference type="PANTHER" id="PTHR31683">
    <property type="entry name" value="PECTATE LYASE 18-RELATED"/>
    <property type="match status" value="1"/>
</dbReference>
<organism evidence="4 5">
    <name type="scientific">Linum tenue</name>
    <dbReference type="NCBI Taxonomy" id="586396"/>
    <lineage>
        <taxon>Eukaryota</taxon>
        <taxon>Viridiplantae</taxon>
        <taxon>Streptophyta</taxon>
        <taxon>Embryophyta</taxon>
        <taxon>Tracheophyta</taxon>
        <taxon>Spermatophyta</taxon>
        <taxon>Magnoliopsida</taxon>
        <taxon>eudicotyledons</taxon>
        <taxon>Gunneridae</taxon>
        <taxon>Pentapetalae</taxon>
        <taxon>rosids</taxon>
        <taxon>fabids</taxon>
        <taxon>Malpighiales</taxon>
        <taxon>Linaceae</taxon>
        <taxon>Linum</taxon>
    </lineage>
</organism>
<dbReference type="InterPro" id="IPR012334">
    <property type="entry name" value="Pectin_lyas_fold"/>
</dbReference>
<gene>
    <name evidence="4" type="ORF">LITE_LOCUS27315</name>
</gene>
<sequence length="242" mass="27905">TGNPIDDCWRCDPNWAQNRQRLADCGIGFGRGALGGRGPGQPDPWNPPVRRDPGRAPLDRLRLRHDDQAQARIDVQQLQDRRRQGSQRPHHRQRLPDAPVREPRHHTQHSDLQLQAVGQHQRRGVPDPRRIQGEIRRRRDLAVRRAERLDRPLHAVVVHRRPDRRNHGVDGDHDLEQLLLPPQRGDADGPRRQVRAGYRDAGHHRVQSVRRGAGAADAPVPARVHTRRQQRFHLLADVCNRR</sequence>
<keyword evidence="2" id="KW-0134">Cell wall</keyword>
<evidence type="ECO:0008006" key="6">
    <source>
        <dbReference type="Google" id="ProtNLM"/>
    </source>
</evidence>
<protein>
    <recommendedName>
        <fullName evidence="6">Nitrite reductase</fullName>
    </recommendedName>
</protein>
<dbReference type="PANTHER" id="PTHR31683:SF11">
    <property type="entry name" value="PECTATE LYASE"/>
    <property type="match status" value="1"/>
</dbReference>
<feature type="region of interest" description="Disordered" evidence="3">
    <location>
        <begin position="163"/>
        <end position="192"/>
    </location>
</feature>
<feature type="compositionally biased region" description="Basic and acidic residues" evidence="3">
    <location>
        <begin position="165"/>
        <end position="176"/>
    </location>
</feature>
<dbReference type="InterPro" id="IPR011050">
    <property type="entry name" value="Pectin_lyase_fold/virulence"/>
</dbReference>
<dbReference type="SUPFAM" id="SSF51126">
    <property type="entry name" value="Pectin lyase-like"/>
    <property type="match status" value="1"/>
</dbReference>
<name>A0AAV0M837_9ROSI</name>
<keyword evidence="5" id="KW-1185">Reference proteome</keyword>
<dbReference type="Gene3D" id="2.160.20.10">
    <property type="entry name" value="Single-stranded right-handed beta-helix, Pectin lyase-like"/>
    <property type="match status" value="1"/>
</dbReference>
<dbReference type="AlphaFoldDB" id="A0AAV0M837"/>
<dbReference type="Proteomes" id="UP001154282">
    <property type="component" value="Unassembled WGS sequence"/>
</dbReference>
<dbReference type="InterPro" id="IPR045032">
    <property type="entry name" value="PEL"/>
</dbReference>
<feature type="non-terminal residue" evidence="4">
    <location>
        <position position="1"/>
    </location>
</feature>
<dbReference type="GO" id="GO:0030570">
    <property type="term" value="F:pectate lyase activity"/>
    <property type="evidence" value="ECO:0007669"/>
    <property type="project" value="InterPro"/>
</dbReference>
<evidence type="ECO:0000313" key="5">
    <source>
        <dbReference type="Proteomes" id="UP001154282"/>
    </source>
</evidence>
<comment type="subcellular location">
    <subcellularLocation>
        <location evidence="1">Secreted</location>
        <location evidence="1">Cell wall</location>
    </subcellularLocation>
</comment>
<feature type="region of interest" description="Disordered" evidence="3">
    <location>
        <begin position="33"/>
        <end position="126"/>
    </location>
</feature>
<evidence type="ECO:0000256" key="3">
    <source>
        <dbReference type="SAM" id="MobiDB-lite"/>
    </source>
</evidence>
<accession>A0AAV0M837</accession>
<dbReference type="EMBL" id="CAMGYJ010000007">
    <property type="protein sequence ID" value="CAI0442570.1"/>
    <property type="molecule type" value="Genomic_DNA"/>
</dbReference>
<keyword evidence="2" id="KW-0964">Secreted</keyword>
<feature type="compositionally biased region" description="Basic and acidic residues" evidence="3">
    <location>
        <begin position="49"/>
        <end position="69"/>
    </location>
</feature>